<evidence type="ECO:0000313" key="2">
    <source>
        <dbReference type="Proteomes" id="UP001595939"/>
    </source>
</evidence>
<keyword evidence="2" id="KW-1185">Reference proteome</keyword>
<gene>
    <name evidence="1" type="ORF">ACFO0P_16095</name>
</gene>
<organism evidence="1 2">
    <name type="scientific">Deinococcus sonorensis</name>
    <dbReference type="NCBI Taxonomy" id="309891"/>
    <lineage>
        <taxon>Bacteria</taxon>
        <taxon>Thermotogati</taxon>
        <taxon>Deinococcota</taxon>
        <taxon>Deinococci</taxon>
        <taxon>Deinococcales</taxon>
        <taxon>Deinococcaceae</taxon>
        <taxon>Deinococcus</taxon>
    </lineage>
</organism>
<name>A0ABV8Y8L6_9DEIO</name>
<reference evidence="2" key="1">
    <citation type="journal article" date="2019" name="Int. J. Syst. Evol. Microbiol.">
        <title>The Global Catalogue of Microorganisms (GCM) 10K type strain sequencing project: providing services to taxonomists for standard genome sequencing and annotation.</title>
        <authorList>
            <consortium name="The Broad Institute Genomics Platform"/>
            <consortium name="The Broad Institute Genome Sequencing Center for Infectious Disease"/>
            <person name="Wu L."/>
            <person name="Ma J."/>
        </authorList>
    </citation>
    <scope>NUCLEOTIDE SEQUENCE [LARGE SCALE GENOMIC DNA]</scope>
    <source>
        <strain evidence="2">CCUG 39970</strain>
    </source>
</reference>
<accession>A0ABV8Y8L6</accession>
<dbReference type="EMBL" id="JBHSEG010000008">
    <property type="protein sequence ID" value="MFC4455299.1"/>
    <property type="molecule type" value="Genomic_DNA"/>
</dbReference>
<sequence>MTQFYLVGEVPVKMTRDAQGTTVLEAFNRRTGRFDANSRYYSMIRRDDTGLVREVSEDAFSQAVERLQALQPT</sequence>
<dbReference type="Proteomes" id="UP001595939">
    <property type="component" value="Unassembled WGS sequence"/>
</dbReference>
<comment type="caution">
    <text evidence="1">The sequence shown here is derived from an EMBL/GenBank/DDBJ whole genome shotgun (WGS) entry which is preliminary data.</text>
</comment>
<evidence type="ECO:0000313" key="1">
    <source>
        <dbReference type="EMBL" id="MFC4455299.1"/>
    </source>
</evidence>
<proteinExistence type="predicted"/>
<dbReference type="RefSeq" id="WP_380130012.1">
    <property type="nucleotide sequence ID" value="NZ_JBHSEG010000008.1"/>
</dbReference>
<protein>
    <submittedName>
        <fullName evidence="1">Uncharacterized protein</fullName>
    </submittedName>
</protein>